<dbReference type="EC" id="3.6.1.67" evidence="4"/>
<evidence type="ECO:0000256" key="1">
    <source>
        <dbReference type="ARBA" id="ARBA00001946"/>
    </source>
</evidence>
<dbReference type="EMBL" id="JABURY010000015">
    <property type="protein sequence ID" value="MBC9130984.1"/>
    <property type="molecule type" value="Genomic_DNA"/>
</dbReference>
<protein>
    <submittedName>
        <fullName evidence="4">Dihydroneopterin triphosphate diphosphatase</fullName>
        <ecNumber evidence="4">3.6.1.67</ecNumber>
    </submittedName>
</protein>
<proteinExistence type="predicted"/>
<dbReference type="Gene3D" id="3.90.79.10">
    <property type="entry name" value="Nucleoside Triphosphate Pyrophosphohydrolase"/>
    <property type="match status" value="1"/>
</dbReference>
<gene>
    <name evidence="4" type="primary">nudB</name>
    <name evidence="4" type="ORF">FcAc13_06625</name>
</gene>
<dbReference type="CDD" id="cd04664">
    <property type="entry name" value="NUDIX_DHNTPase_like"/>
    <property type="match status" value="1"/>
</dbReference>
<sequence length="150" mass="17660">MKYKNPESILVVIYCSKTQRYLMLQRQDDPSFWQSVTGSLEEGEIPFQTALREVKEETGIDIILAGLVLKDLQYAIEFEIFPQFKHRYAPNVNINKEHWFSLDLPQEIVPMLTEHLAYRWLPFAEAQRLTPSWNNRQALQSIEQSIANQF</sequence>
<dbReference type="InterPro" id="IPR051325">
    <property type="entry name" value="Nudix_hydrolase_domain"/>
</dbReference>
<reference evidence="4 5" key="1">
    <citation type="submission" date="2020-06" db="EMBL/GenBank/DDBJ databases">
        <title>Frischella cerana isolated from Apis cerana gut homogenate.</title>
        <authorList>
            <person name="Wolter L.A."/>
            <person name="Suenami S."/>
            <person name="Miyazaki R."/>
        </authorList>
    </citation>
    <scope>NUCLEOTIDE SEQUENCE [LARGE SCALE GENOMIC DNA]</scope>
    <source>
        <strain evidence="4 5">Ac13</strain>
    </source>
</reference>
<comment type="caution">
    <text evidence="4">The sequence shown here is derived from an EMBL/GenBank/DDBJ whole genome shotgun (WGS) entry which is preliminary data.</text>
</comment>
<dbReference type="PROSITE" id="PS00893">
    <property type="entry name" value="NUDIX_BOX"/>
    <property type="match status" value="1"/>
</dbReference>
<comment type="cofactor">
    <cofactor evidence="1">
        <name>Mg(2+)</name>
        <dbReference type="ChEBI" id="CHEBI:18420"/>
    </cofactor>
</comment>
<name>A0ABR7QXN1_9GAMM</name>
<dbReference type="PANTHER" id="PTHR21340">
    <property type="entry name" value="DIADENOSINE 5,5-P1,P4-TETRAPHOSPHATE PYROPHOSPHOHYDROLASE MUTT"/>
    <property type="match status" value="1"/>
</dbReference>
<dbReference type="PROSITE" id="PS51462">
    <property type="entry name" value="NUDIX"/>
    <property type="match status" value="1"/>
</dbReference>
<keyword evidence="5" id="KW-1185">Reference proteome</keyword>
<dbReference type="InterPro" id="IPR003564">
    <property type="entry name" value="DHNTPase"/>
</dbReference>
<evidence type="ECO:0000313" key="5">
    <source>
        <dbReference type="Proteomes" id="UP000651208"/>
    </source>
</evidence>
<dbReference type="InterPro" id="IPR000086">
    <property type="entry name" value="NUDIX_hydrolase_dom"/>
</dbReference>
<dbReference type="SUPFAM" id="SSF55811">
    <property type="entry name" value="Nudix"/>
    <property type="match status" value="1"/>
</dbReference>
<dbReference type="InterPro" id="IPR015797">
    <property type="entry name" value="NUDIX_hydrolase-like_dom_sf"/>
</dbReference>
<keyword evidence="2 4" id="KW-0378">Hydrolase</keyword>
<dbReference type="PANTHER" id="PTHR21340:SF0">
    <property type="entry name" value="BIS(5'-NUCLEOSYL)-TETRAPHOSPHATASE [ASYMMETRICAL]"/>
    <property type="match status" value="1"/>
</dbReference>
<dbReference type="Pfam" id="PF00293">
    <property type="entry name" value="NUDIX"/>
    <property type="match status" value="1"/>
</dbReference>
<dbReference type="Proteomes" id="UP000651208">
    <property type="component" value="Unassembled WGS sequence"/>
</dbReference>
<dbReference type="NCBIfam" id="NF006961">
    <property type="entry name" value="PRK09438.1"/>
    <property type="match status" value="1"/>
</dbReference>
<organism evidence="4 5">
    <name type="scientific">Frischella japonica</name>
    <dbReference type="NCBI Taxonomy" id="2741544"/>
    <lineage>
        <taxon>Bacteria</taxon>
        <taxon>Pseudomonadati</taxon>
        <taxon>Pseudomonadota</taxon>
        <taxon>Gammaproteobacteria</taxon>
        <taxon>Orbales</taxon>
        <taxon>Orbaceae</taxon>
        <taxon>Frischella</taxon>
    </lineage>
</organism>
<evidence type="ECO:0000259" key="3">
    <source>
        <dbReference type="PROSITE" id="PS51462"/>
    </source>
</evidence>
<dbReference type="InterPro" id="IPR020084">
    <property type="entry name" value="NUDIX_hydrolase_CS"/>
</dbReference>
<feature type="domain" description="Nudix hydrolase" evidence="3">
    <location>
        <begin position="2"/>
        <end position="143"/>
    </location>
</feature>
<dbReference type="GO" id="GO:0019177">
    <property type="term" value="F:dihydroneopterin triphosphate pyrophosphohydrolase activity"/>
    <property type="evidence" value="ECO:0007669"/>
    <property type="project" value="UniProtKB-EC"/>
</dbReference>
<dbReference type="PRINTS" id="PR01404">
    <property type="entry name" value="NPPPHYDRLASE"/>
</dbReference>
<evidence type="ECO:0000313" key="4">
    <source>
        <dbReference type="EMBL" id="MBC9130984.1"/>
    </source>
</evidence>
<dbReference type="RefSeq" id="WP_187755423.1">
    <property type="nucleotide sequence ID" value="NZ_JABURY010000015.1"/>
</dbReference>
<accession>A0ABR7QXN1</accession>
<evidence type="ECO:0000256" key="2">
    <source>
        <dbReference type="ARBA" id="ARBA00022801"/>
    </source>
</evidence>